<protein>
    <submittedName>
        <fullName evidence="2">RNB domain-containing ribonuclease</fullName>
    </submittedName>
</protein>
<dbReference type="PANTHER" id="PTHR23355">
    <property type="entry name" value="RIBONUCLEASE"/>
    <property type="match status" value="1"/>
</dbReference>
<dbReference type="PANTHER" id="PTHR23355:SF37">
    <property type="entry name" value="EXORIBONUCLEASE 2"/>
    <property type="match status" value="1"/>
</dbReference>
<sequence>MGSHRVAGAPVDFAALRSELQVAGDFAPEVSAEAERAATHLDLPDADATDIAFVTVDPAGSRDLDQAVHIARNGDGYLVSYAIADVASFVSPDSALDEATHRRGETLYFPDARVPLHPPVLSEGAASLLPGQVRPAVLWQFTLDHAGEVSEVQVRRARVRSTAQLDYDGLQAALADRTAPDAVSLLAEVGELRLALARRRHAINLDLPEQVVARDGMTGWTLRLRVPLPVESYNAEISLLTGMCAARIMLDGGYGILRTVPPPAPGAVDALRRAARALGVQWPHGAQPGDVLAAVDRSSGRQVAFIEHAVALLRGAGYTTVDTRPPEQPLHAGIGAPYAHVTAPLRRLVDRYGSEICLALHAGEPVPTWVRDRLPQLPEEMAEADRRAHEIDRAVVDATEAWLLRGRVGTVFAATVIDANEHSGTIVIDEPAVRAPCDGQHLPVGERVSARLVEADVVKHRVRFERA</sequence>
<feature type="domain" description="RNB" evidence="1">
    <location>
        <begin position="45"/>
        <end position="363"/>
    </location>
</feature>
<accession>A0ABY7JVJ6</accession>
<proteinExistence type="predicted"/>
<dbReference type="Pfam" id="PF00773">
    <property type="entry name" value="RNB"/>
    <property type="match status" value="1"/>
</dbReference>
<dbReference type="InterPro" id="IPR001900">
    <property type="entry name" value="RNase_II/R"/>
</dbReference>
<dbReference type="RefSeq" id="WP_269443097.1">
    <property type="nucleotide sequence ID" value="NZ_CP097463.1"/>
</dbReference>
<evidence type="ECO:0000313" key="2">
    <source>
        <dbReference type="EMBL" id="WAX56561.1"/>
    </source>
</evidence>
<dbReference type="Pfam" id="PF18614">
    <property type="entry name" value="RNase_II_C_S1"/>
    <property type="match status" value="1"/>
</dbReference>
<dbReference type="InterPro" id="IPR040596">
    <property type="entry name" value="RNase_II_C_S1"/>
</dbReference>
<organism evidence="2 3">
    <name type="scientific">Jatrophihabitans cynanchi</name>
    <dbReference type="NCBI Taxonomy" id="2944128"/>
    <lineage>
        <taxon>Bacteria</taxon>
        <taxon>Bacillati</taxon>
        <taxon>Actinomycetota</taxon>
        <taxon>Actinomycetes</taxon>
        <taxon>Jatrophihabitantales</taxon>
        <taxon>Jatrophihabitantaceae</taxon>
        <taxon>Jatrophihabitans</taxon>
    </lineage>
</organism>
<evidence type="ECO:0000259" key="1">
    <source>
        <dbReference type="SMART" id="SM00955"/>
    </source>
</evidence>
<name>A0ABY7JVJ6_9ACTN</name>
<dbReference type="InterPro" id="IPR050180">
    <property type="entry name" value="RNR_Ribonuclease"/>
</dbReference>
<dbReference type="EMBL" id="CP097463">
    <property type="protein sequence ID" value="WAX56561.1"/>
    <property type="molecule type" value="Genomic_DNA"/>
</dbReference>
<gene>
    <name evidence="2" type="ORF">M6B22_18810</name>
</gene>
<reference evidence="2" key="1">
    <citation type="submission" date="2022-05" db="EMBL/GenBank/DDBJ databases">
        <title>Jatrophihabitans sp. SB3-54 whole genome sequence.</title>
        <authorList>
            <person name="Suh M.K."/>
            <person name="Eom M.K."/>
            <person name="Kim J.S."/>
            <person name="Kim H.S."/>
            <person name="Do H.E."/>
            <person name="Shin Y.K."/>
            <person name="Lee J.-S."/>
        </authorList>
    </citation>
    <scope>NUCLEOTIDE SEQUENCE</scope>
    <source>
        <strain evidence="2">SB3-54</strain>
    </source>
</reference>
<evidence type="ECO:0000313" key="3">
    <source>
        <dbReference type="Proteomes" id="UP001164693"/>
    </source>
</evidence>
<dbReference type="SMART" id="SM00955">
    <property type="entry name" value="RNB"/>
    <property type="match status" value="1"/>
</dbReference>
<dbReference type="Proteomes" id="UP001164693">
    <property type="component" value="Chromosome"/>
</dbReference>
<keyword evidence="3" id="KW-1185">Reference proteome</keyword>
<dbReference type="InterPro" id="IPR012340">
    <property type="entry name" value="NA-bd_OB-fold"/>
</dbReference>
<dbReference type="SUPFAM" id="SSF50249">
    <property type="entry name" value="Nucleic acid-binding proteins"/>
    <property type="match status" value="1"/>
</dbReference>